<reference evidence="2 3" key="1">
    <citation type="submission" date="2019-09" db="EMBL/GenBank/DDBJ databases">
        <title>A chromosome-level genome assembly of the Chinese tupelo Nyssa sinensis.</title>
        <authorList>
            <person name="Yang X."/>
            <person name="Kang M."/>
            <person name="Yang Y."/>
            <person name="Xiong H."/>
            <person name="Wang M."/>
            <person name="Zhang Z."/>
            <person name="Wang Z."/>
            <person name="Wu H."/>
            <person name="Ma T."/>
            <person name="Liu J."/>
            <person name="Xi Z."/>
        </authorList>
    </citation>
    <scope>NUCLEOTIDE SEQUENCE [LARGE SCALE GENOMIC DNA]</scope>
    <source>
        <strain evidence="2">J267</strain>
        <tissue evidence="2">Leaf</tissue>
    </source>
</reference>
<evidence type="ECO:0000313" key="2">
    <source>
        <dbReference type="EMBL" id="KAA8525705.1"/>
    </source>
</evidence>
<keyword evidence="1" id="KW-0472">Membrane</keyword>
<evidence type="ECO:0000313" key="3">
    <source>
        <dbReference type="Proteomes" id="UP000325577"/>
    </source>
</evidence>
<dbReference type="AlphaFoldDB" id="A0A5J5A3M7"/>
<accession>A0A5J5A3M7</accession>
<name>A0A5J5A3M7_9ASTE</name>
<gene>
    <name evidence="2" type="ORF">F0562_007560</name>
</gene>
<dbReference type="OrthoDB" id="1828717at2759"/>
<proteinExistence type="predicted"/>
<keyword evidence="1" id="KW-0812">Transmembrane</keyword>
<dbReference type="Proteomes" id="UP000325577">
    <property type="component" value="Linkage Group LG3"/>
</dbReference>
<feature type="transmembrane region" description="Helical" evidence="1">
    <location>
        <begin position="166"/>
        <end position="184"/>
    </location>
</feature>
<organism evidence="2 3">
    <name type="scientific">Nyssa sinensis</name>
    <dbReference type="NCBI Taxonomy" id="561372"/>
    <lineage>
        <taxon>Eukaryota</taxon>
        <taxon>Viridiplantae</taxon>
        <taxon>Streptophyta</taxon>
        <taxon>Embryophyta</taxon>
        <taxon>Tracheophyta</taxon>
        <taxon>Spermatophyta</taxon>
        <taxon>Magnoliopsida</taxon>
        <taxon>eudicotyledons</taxon>
        <taxon>Gunneridae</taxon>
        <taxon>Pentapetalae</taxon>
        <taxon>asterids</taxon>
        <taxon>Cornales</taxon>
        <taxon>Nyssaceae</taxon>
        <taxon>Nyssa</taxon>
    </lineage>
</organism>
<protein>
    <submittedName>
        <fullName evidence="2">Uncharacterized protein</fullName>
    </submittedName>
</protein>
<keyword evidence="3" id="KW-1185">Reference proteome</keyword>
<dbReference type="EMBL" id="CM018046">
    <property type="protein sequence ID" value="KAA8525705.1"/>
    <property type="molecule type" value="Genomic_DNA"/>
</dbReference>
<sequence length="195" mass="21623">MTMVGGAANEALRDRVTRLENFVGVPENDDGVSLSVSTEQHAIELVDLRNILDDFMTETNARITNIIEDVMSLTDVVKINLKSLEDDIGLVKNAANVVHFPAAVHANVARPSTMWNGHTEVVQELIFPNCMSSQSHQTWLVMVMVMGLSCNVANETSQVSRGRTSCFDLGMPVVFLLFFYYLLLEFGTTRQKVPS</sequence>
<keyword evidence="1" id="KW-1133">Transmembrane helix</keyword>
<evidence type="ECO:0000256" key="1">
    <source>
        <dbReference type="SAM" id="Phobius"/>
    </source>
</evidence>